<sequence>MKNRIEIDGTNDAVWNSDEARASWNISTLLTIKKDLKIGDSSLITLPTYNVDNIVNNVLACLKYYIVNFEENFTYTVNFNTIELTRIANNEYYKIDI</sequence>
<dbReference type="EMBL" id="SACJ01000003">
    <property type="protein sequence ID" value="RVT77339.1"/>
    <property type="molecule type" value="Genomic_DNA"/>
</dbReference>
<dbReference type="RefSeq" id="WP_128193979.1">
    <property type="nucleotide sequence ID" value="NZ_SACJ01000003.1"/>
</dbReference>
<dbReference type="AlphaFoldDB" id="A0A3S2U3M5"/>
<name>A0A3S2U3M5_9FLAO</name>
<comment type="caution">
    <text evidence="1">The sequence shown here is derived from an EMBL/GenBank/DDBJ whole genome shotgun (WGS) entry which is preliminary data.</text>
</comment>
<reference evidence="1 2" key="1">
    <citation type="submission" date="2019-01" db="EMBL/GenBank/DDBJ databases">
        <authorList>
            <person name="Chen W.-M."/>
        </authorList>
    </citation>
    <scope>NUCLEOTIDE SEQUENCE [LARGE SCALE GENOMIC DNA]</scope>
    <source>
        <strain evidence="1 2">BBQ-12</strain>
    </source>
</reference>
<dbReference type="OrthoDB" id="1365339at2"/>
<evidence type="ECO:0000313" key="1">
    <source>
        <dbReference type="EMBL" id="RVT77339.1"/>
    </source>
</evidence>
<protein>
    <submittedName>
        <fullName evidence="1">Uncharacterized protein</fullName>
    </submittedName>
</protein>
<dbReference type="Proteomes" id="UP000285211">
    <property type="component" value="Unassembled WGS sequence"/>
</dbReference>
<organism evidence="1 2">
    <name type="scientific">Flavobacterium sufflavum</name>
    <dbReference type="NCBI Taxonomy" id="1921138"/>
    <lineage>
        <taxon>Bacteria</taxon>
        <taxon>Pseudomonadati</taxon>
        <taxon>Bacteroidota</taxon>
        <taxon>Flavobacteriia</taxon>
        <taxon>Flavobacteriales</taxon>
        <taxon>Flavobacteriaceae</taxon>
        <taxon>Flavobacterium</taxon>
    </lineage>
</organism>
<gene>
    <name evidence="1" type="ORF">EOD40_05865</name>
</gene>
<accession>A0A3S2U3M5</accession>
<evidence type="ECO:0000313" key="2">
    <source>
        <dbReference type="Proteomes" id="UP000285211"/>
    </source>
</evidence>
<proteinExistence type="predicted"/>
<keyword evidence="2" id="KW-1185">Reference proteome</keyword>